<gene>
    <name evidence="3" type="ORF">F3K02_21820</name>
</gene>
<proteinExistence type="predicted"/>
<accession>A0A7Y8H1K1</accession>
<feature type="chain" id="PRO_5031332335" evidence="2">
    <location>
        <begin position="30"/>
        <end position="299"/>
    </location>
</feature>
<feature type="signal peptide" evidence="2">
    <location>
        <begin position="1"/>
        <end position="29"/>
    </location>
</feature>
<evidence type="ECO:0000256" key="1">
    <source>
        <dbReference type="SAM" id="MobiDB-lite"/>
    </source>
</evidence>
<feature type="compositionally biased region" description="Low complexity" evidence="1">
    <location>
        <begin position="193"/>
        <end position="215"/>
    </location>
</feature>
<sequence length="299" mass="31958">MTPHRPALRRLVLPAFAALSLFSALPAHALGRLSDIQVIDRDSGETLPVYQHRGEHWVAGRPGARYAVALRNATHGRVLGVVSVDGVNVVSGETAAWHQTGYVLSPGQRYEITGWRKSDAEVAAFHFTAAPASYAARTGRPAQVGVIGVAVFREKTPPPPVIAPQPEPYSQSYPSRERLSDAESAADFKGRAEAAGAPAPAASADSANAMAREAAPALRRMAPASPAPRLGTGHGEREGSWVGHTSFERRSERPDELIRIRYDSRENLIAMGILPTTAVPPRPNPFPGAPHPGYAPDPY</sequence>
<evidence type="ECO:0000313" key="3">
    <source>
        <dbReference type="EMBL" id="NWF47868.1"/>
    </source>
</evidence>
<organism evidence="3 4">
    <name type="scientific">Hydrogenophaga aromaticivorans</name>
    <dbReference type="NCBI Taxonomy" id="2610898"/>
    <lineage>
        <taxon>Bacteria</taxon>
        <taxon>Pseudomonadati</taxon>
        <taxon>Pseudomonadota</taxon>
        <taxon>Betaproteobacteria</taxon>
        <taxon>Burkholderiales</taxon>
        <taxon>Comamonadaceae</taxon>
        <taxon>Hydrogenophaga</taxon>
    </lineage>
</organism>
<feature type="compositionally biased region" description="Pro residues" evidence="1">
    <location>
        <begin position="278"/>
        <end position="299"/>
    </location>
</feature>
<evidence type="ECO:0000313" key="4">
    <source>
        <dbReference type="Proteomes" id="UP000545507"/>
    </source>
</evidence>
<dbReference type="RefSeq" id="WP_177137889.1">
    <property type="nucleotide sequence ID" value="NZ_VYGV01000024.1"/>
</dbReference>
<dbReference type="Proteomes" id="UP000545507">
    <property type="component" value="Unassembled WGS sequence"/>
</dbReference>
<feature type="region of interest" description="Disordered" evidence="1">
    <location>
        <begin position="274"/>
        <end position="299"/>
    </location>
</feature>
<keyword evidence="4" id="KW-1185">Reference proteome</keyword>
<feature type="compositionally biased region" description="Pro residues" evidence="1">
    <location>
        <begin position="157"/>
        <end position="167"/>
    </location>
</feature>
<keyword evidence="2" id="KW-0732">Signal</keyword>
<reference evidence="3 4" key="1">
    <citation type="submission" date="2019-09" db="EMBL/GenBank/DDBJ databases">
        <title>Hydrogenophaga aromatica sp. nov., isolated from a para-xylene-degrading enrichment culture.</title>
        <authorList>
            <person name="Tancsics A."/>
            <person name="Banerjee S."/>
        </authorList>
    </citation>
    <scope>NUCLEOTIDE SEQUENCE [LARGE SCALE GENOMIC DNA]</scope>
    <source>
        <strain evidence="3 4">D2P1</strain>
    </source>
</reference>
<comment type="caution">
    <text evidence="3">The sequence shown here is derived from an EMBL/GenBank/DDBJ whole genome shotgun (WGS) entry which is preliminary data.</text>
</comment>
<evidence type="ECO:0000256" key="2">
    <source>
        <dbReference type="SAM" id="SignalP"/>
    </source>
</evidence>
<feature type="compositionally biased region" description="Basic and acidic residues" evidence="1">
    <location>
        <begin position="175"/>
        <end position="192"/>
    </location>
</feature>
<name>A0A7Y8H1K1_9BURK</name>
<feature type="region of interest" description="Disordered" evidence="1">
    <location>
        <begin position="157"/>
        <end position="252"/>
    </location>
</feature>
<protein>
    <submittedName>
        <fullName evidence="3">Uncharacterized protein</fullName>
    </submittedName>
</protein>
<dbReference type="AlphaFoldDB" id="A0A7Y8H1K1"/>
<dbReference type="EMBL" id="VYGV01000024">
    <property type="protein sequence ID" value="NWF47868.1"/>
    <property type="molecule type" value="Genomic_DNA"/>
</dbReference>